<dbReference type="FunFam" id="3.20.20.70:FF:000018">
    <property type="entry name" value="Probable transaldolase"/>
    <property type="match status" value="1"/>
</dbReference>
<dbReference type="InterPro" id="IPR001585">
    <property type="entry name" value="TAL/FSA"/>
</dbReference>
<comment type="catalytic activity">
    <reaction evidence="5">
        <text>beta-D-fructose 6-phosphate = dihydroxyacetone + D-glyceraldehyde 3-phosphate</text>
        <dbReference type="Rhea" id="RHEA:28002"/>
        <dbReference type="ChEBI" id="CHEBI:16016"/>
        <dbReference type="ChEBI" id="CHEBI:57634"/>
        <dbReference type="ChEBI" id="CHEBI:59776"/>
    </reaction>
</comment>
<evidence type="ECO:0000256" key="4">
    <source>
        <dbReference type="ARBA" id="ARBA00023270"/>
    </source>
</evidence>
<reference evidence="6 7" key="1">
    <citation type="submission" date="2018-04" db="EMBL/GenBank/DDBJ databases">
        <title>Brenneria corticis sp.nov.</title>
        <authorList>
            <person name="Li Y."/>
        </authorList>
    </citation>
    <scope>NUCLEOTIDE SEQUENCE [LARGE SCALE GENOMIC DNA]</scope>
    <source>
        <strain evidence="6 7">CFCC 11842</strain>
    </source>
</reference>
<keyword evidence="7" id="KW-1185">Reference proteome</keyword>
<dbReference type="InterPro" id="IPR004731">
    <property type="entry name" value="Transaldolase_3B/F6P_aldolase"/>
</dbReference>
<dbReference type="AlphaFoldDB" id="A0A2U1TU45"/>
<dbReference type="NCBIfam" id="TIGR00875">
    <property type="entry name" value="fsa_talC_mipB"/>
    <property type="match status" value="1"/>
</dbReference>
<protein>
    <submittedName>
        <fullName evidence="6">Fructose-6-phosphate aldolase</fullName>
    </submittedName>
</protein>
<dbReference type="PANTHER" id="PTHR10683">
    <property type="entry name" value="TRANSALDOLASE"/>
    <property type="match status" value="1"/>
</dbReference>
<comment type="caution">
    <text evidence="6">The sequence shown here is derived from an EMBL/GenBank/DDBJ whole genome shotgun (WGS) entry which is preliminary data.</text>
</comment>
<evidence type="ECO:0000313" key="7">
    <source>
        <dbReference type="Proteomes" id="UP000296159"/>
    </source>
</evidence>
<dbReference type="EMBL" id="QDKH01000020">
    <property type="protein sequence ID" value="PWC12938.1"/>
    <property type="molecule type" value="Genomic_DNA"/>
</dbReference>
<organism evidence="6 7">
    <name type="scientific">Brenneria corticis</name>
    <dbReference type="NCBI Taxonomy" id="2173106"/>
    <lineage>
        <taxon>Bacteria</taxon>
        <taxon>Pseudomonadati</taxon>
        <taxon>Pseudomonadota</taxon>
        <taxon>Gammaproteobacteria</taxon>
        <taxon>Enterobacterales</taxon>
        <taxon>Pectobacteriaceae</taxon>
        <taxon>Brenneria</taxon>
    </lineage>
</organism>
<proteinExistence type="inferred from homology"/>
<evidence type="ECO:0000256" key="3">
    <source>
        <dbReference type="ARBA" id="ARBA00022490"/>
    </source>
</evidence>
<comment type="subcellular location">
    <subcellularLocation>
        <location evidence="1">Cytoplasm</location>
    </subcellularLocation>
</comment>
<evidence type="ECO:0000313" key="6">
    <source>
        <dbReference type="EMBL" id="PWC12938.1"/>
    </source>
</evidence>
<evidence type="ECO:0000256" key="1">
    <source>
        <dbReference type="ARBA" id="ARBA00004496"/>
    </source>
</evidence>
<dbReference type="GO" id="GO:0005975">
    <property type="term" value="P:carbohydrate metabolic process"/>
    <property type="evidence" value="ECO:0007669"/>
    <property type="project" value="InterPro"/>
</dbReference>
<sequence>MKIYLDTADITAIERLARILPLAGITTNPSIVAAAGKPLHELLPALRQVLEGKGELFAQVIAHRAEDMVKEALQIRQYVDDLIIKVPATAEGLAAMKILRREGIPVLGTAIYGAAQGLFAALAGARYVAPYVNRLDAQGGDGVQTVRDLQKLLTLHAPHAGVLAASFKSPRQALECMLAGCQAITLPVDVAEQFISTPAVQAAIEKFDTDWQGAFGGMEQQYLE</sequence>
<dbReference type="NCBIfam" id="NF009296">
    <property type="entry name" value="PRK12653.1"/>
    <property type="match status" value="1"/>
</dbReference>
<keyword evidence="4" id="KW-0704">Schiff base</keyword>
<dbReference type="PANTHER" id="PTHR10683:SF40">
    <property type="entry name" value="FRUCTOSE-6-PHOSPHATE ALDOLASE 1-RELATED"/>
    <property type="match status" value="1"/>
</dbReference>
<comment type="similarity">
    <text evidence="2">Belongs to the transaldolase family. Type 3A subfamily.</text>
</comment>
<name>A0A2U1TU45_9GAMM</name>
<dbReference type="SUPFAM" id="SSF51569">
    <property type="entry name" value="Aldolase"/>
    <property type="match status" value="1"/>
</dbReference>
<evidence type="ECO:0000256" key="5">
    <source>
        <dbReference type="ARBA" id="ARBA00048809"/>
    </source>
</evidence>
<dbReference type="CDD" id="cd00956">
    <property type="entry name" value="Transaldolase_FSA"/>
    <property type="match status" value="1"/>
</dbReference>
<dbReference type="Proteomes" id="UP000296159">
    <property type="component" value="Unassembled WGS sequence"/>
</dbReference>
<dbReference type="InterPro" id="IPR013785">
    <property type="entry name" value="Aldolase_TIM"/>
</dbReference>
<keyword evidence="3" id="KW-0963">Cytoplasm</keyword>
<dbReference type="Gene3D" id="3.20.20.70">
    <property type="entry name" value="Aldolase class I"/>
    <property type="match status" value="1"/>
</dbReference>
<dbReference type="GO" id="GO:0005737">
    <property type="term" value="C:cytoplasm"/>
    <property type="evidence" value="ECO:0007669"/>
    <property type="project" value="UniProtKB-SubCell"/>
</dbReference>
<dbReference type="InterPro" id="IPR018225">
    <property type="entry name" value="Transaldolase_AS"/>
</dbReference>
<accession>A0A2U1TU45</accession>
<dbReference type="InterPro" id="IPR033919">
    <property type="entry name" value="TSA/FSA_arc/bac"/>
</dbReference>
<gene>
    <name evidence="6" type="primary">fsa</name>
    <name evidence="6" type="ORF">DDT56_16025</name>
</gene>
<dbReference type="GO" id="GO:0097023">
    <property type="term" value="F:fructose 6-phosphate aldolase activity"/>
    <property type="evidence" value="ECO:0007669"/>
    <property type="project" value="RHEA"/>
</dbReference>
<dbReference type="Pfam" id="PF00923">
    <property type="entry name" value="TAL_FSA"/>
    <property type="match status" value="1"/>
</dbReference>
<dbReference type="PROSITE" id="PS00958">
    <property type="entry name" value="TRANSALDOLASE_2"/>
    <property type="match status" value="1"/>
</dbReference>
<dbReference type="GO" id="GO:0042182">
    <property type="term" value="P:ketone catabolic process"/>
    <property type="evidence" value="ECO:0007669"/>
    <property type="project" value="UniProtKB-ARBA"/>
</dbReference>
<dbReference type="RefSeq" id="WP_136167435.1">
    <property type="nucleotide sequence ID" value="NZ_KZ819085.1"/>
</dbReference>
<evidence type="ECO:0000256" key="2">
    <source>
        <dbReference type="ARBA" id="ARBA00005763"/>
    </source>
</evidence>
<dbReference type="PROSITE" id="PS01054">
    <property type="entry name" value="TRANSALDOLASE_1"/>
    <property type="match status" value="1"/>
</dbReference>